<proteinExistence type="predicted"/>
<protein>
    <submittedName>
        <fullName evidence="1">Uncharacterized protein</fullName>
    </submittedName>
</protein>
<dbReference type="EMBL" id="JAFBMS010000022">
    <property type="protein sequence ID" value="KAG9343932.1"/>
    <property type="molecule type" value="Genomic_DNA"/>
</dbReference>
<comment type="caution">
    <text evidence="1">The sequence shown here is derived from an EMBL/GenBank/DDBJ whole genome shotgun (WGS) entry which is preliminary data.</text>
</comment>
<dbReference type="Proteomes" id="UP000824540">
    <property type="component" value="Unassembled WGS sequence"/>
</dbReference>
<dbReference type="AlphaFoldDB" id="A0A8T2P2S7"/>
<reference evidence="1" key="1">
    <citation type="thesis" date="2021" institute="BYU ScholarsArchive" country="Provo, UT, USA">
        <title>Applications of and Algorithms for Genome Assembly and Genomic Analyses with an Emphasis on Marine Teleosts.</title>
        <authorList>
            <person name="Pickett B.D."/>
        </authorList>
    </citation>
    <scope>NUCLEOTIDE SEQUENCE</scope>
    <source>
        <strain evidence="1">HI-2016</strain>
    </source>
</reference>
<sequence>MYSPYCLTQGTGSVSLLIIDAGLRARGFSLQQDLARTAGARQQRRSFQTQRENALLLASWRRVCYIVHNN</sequence>
<evidence type="ECO:0000313" key="2">
    <source>
        <dbReference type="Proteomes" id="UP000824540"/>
    </source>
</evidence>
<evidence type="ECO:0000313" key="1">
    <source>
        <dbReference type="EMBL" id="KAG9343932.1"/>
    </source>
</evidence>
<name>A0A8T2P2S7_9TELE</name>
<gene>
    <name evidence="1" type="ORF">JZ751_013320</name>
</gene>
<accession>A0A8T2P2S7</accession>
<organism evidence="1 2">
    <name type="scientific">Albula glossodonta</name>
    <name type="common">roundjaw bonefish</name>
    <dbReference type="NCBI Taxonomy" id="121402"/>
    <lineage>
        <taxon>Eukaryota</taxon>
        <taxon>Metazoa</taxon>
        <taxon>Chordata</taxon>
        <taxon>Craniata</taxon>
        <taxon>Vertebrata</taxon>
        <taxon>Euteleostomi</taxon>
        <taxon>Actinopterygii</taxon>
        <taxon>Neopterygii</taxon>
        <taxon>Teleostei</taxon>
        <taxon>Albuliformes</taxon>
        <taxon>Albulidae</taxon>
        <taxon>Albula</taxon>
    </lineage>
</organism>
<keyword evidence="2" id="KW-1185">Reference proteome</keyword>